<dbReference type="EMBL" id="JAGRRH010000013">
    <property type="protein sequence ID" value="KAG7359755.1"/>
    <property type="molecule type" value="Genomic_DNA"/>
</dbReference>
<dbReference type="Pfam" id="PF23310">
    <property type="entry name" value="TPR_27"/>
    <property type="match status" value="1"/>
</dbReference>
<evidence type="ECO:0000256" key="3">
    <source>
        <dbReference type="ARBA" id="ARBA00022833"/>
    </source>
</evidence>
<evidence type="ECO:0000313" key="7">
    <source>
        <dbReference type="EMBL" id="KAG7359755.1"/>
    </source>
</evidence>
<dbReference type="CDD" id="cd09917">
    <property type="entry name" value="F-box_SF"/>
    <property type="match status" value="1"/>
</dbReference>
<dbReference type="PANTHER" id="PTHR46758:SF2">
    <property type="entry name" value="OJ1485_B09.11 PROTEIN"/>
    <property type="match status" value="1"/>
</dbReference>
<accession>A0A9K3PU05</accession>
<dbReference type="OrthoDB" id="194610at2759"/>
<feature type="chain" id="PRO_5039885565" evidence="5">
    <location>
        <begin position="27"/>
        <end position="465"/>
    </location>
</feature>
<dbReference type="InterPro" id="IPR044508">
    <property type="entry name" value="At5g50450/At1g67340-like"/>
</dbReference>
<comment type="caution">
    <text evidence="7">The sequence shown here is derived from an EMBL/GenBank/DDBJ whole genome shotgun (WGS) entry which is preliminary data.</text>
</comment>
<keyword evidence="8" id="KW-1185">Reference proteome</keyword>
<evidence type="ECO:0000256" key="5">
    <source>
        <dbReference type="SAM" id="SignalP"/>
    </source>
</evidence>
<keyword evidence="3" id="KW-0862">Zinc</keyword>
<feature type="domain" description="MYND-type" evidence="6">
    <location>
        <begin position="403"/>
        <end position="462"/>
    </location>
</feature>
<dbReference type="Pfam" id="PF01753">
    <property type="entry name" value="zf-MYND"/>
    <property type="match status" value="1"/>
</dbReference>
<dbReference type="GO" id="GO:0008270">
    <property type="term" value="F:zinc ion binding"/>
    <property type="evidence" value="ECO:0007669"/>
    <property type="project" value="UniProtKB-KW"/>
</dbReference>
<organism evidence="7 8">
    <name type="scientific">Nitzschia inconspicua</name>
    <dbReference type="NCBI Taxonomy" id="303405"/>
    <lineage>
        <taxon>Eukaryota</taxon>
        <taxon>Sar</taxon>
        <taxon>Stramenopiles</taxon>
        <taxon>Ochrophyta</taxon>
        <taxon>Bacillariophyta</taxon>
        <taxon>Bacillariophyceae</taxon>
        <taxon>Bacillariophycidae</taxon>
        <taxon>Bacillariales</taxon>
        <taxon>Bacillariaceae</taxon>
        <taxon>Nitzschia</taxon>
    </lineage>
</organism>
<dbReference type="Proteomes" id="UP000693970">
    <property type="component" value="Unassembled WGS sequence"/>
</dbReference>
<evidence type="ECO:0000313" key="8">
    <source>
        <dbReference type="Proteomes" id="UP000693970"/>
    </source>
</evidence>
<evidence type="ECO:0000256" key="2">
    <source>
        <dbReference type="ARBA" id="ARBA00022771"/>
    </source>
</evidence>
<reference evidence="7" key="2">
    <citation type="submission" date="2021-04" db="EMBL/GenBank/DDBJ databases">
        <authorList>
            <person name="Podell S."/>
        </authorList>
    </citation>
    <scope>NUCLEOTIDE SEQUENCE</scope>
    <source>
        <strain evidence="7">Hildebrandi</strain>
    </source>
</reference>
<gene>
    <name evidence="7" type="ORF">IV203_034853</name>
</gene>
<dbReference type="PROSITE" id="PS50865">
    <property type="entry name" value="ZF_MYND_2"/>
    <property type="match status" value="1"/>
</dbReference>
<keyword evidence="1" id="KW-0479">Metal-binding</keyword>
<evidence type="ECO:0000256" key="4">
    <source>
        <dbReference type="PROSITE-ProRule" id="PRU00134"/>
    </source>
</evidence>
<evidence type="ECO:0000256" key="1">
    <source>
        <dbReference type="ARBA" id="ARBA00022723"/>
    </source>
</evidence>
<proteinExistence type="predicted"/>
<evidence type="ECO:0000259" key="6">
    <source>
        <dbReference type="PROSITE" id="PS50865"/>
    </source>
</evidence>
<feature type="signal peptide" evidence="5">
    <location>
        <begin position="1"/>
        <end position="26"/>
    </location>
</feature>
<name>A0A9K3PU05_9STRA</name>
<keyword evidence="2 4" id="KW-0863">Zinc-finger</keyword>
<sequence length="465" mass="51909">MIGGNFFLSVLPKGLFSFAVEGGACGSNPLAMVLDDTGKKRCRDFGGRNTPTISQDISGGVSCDDVQIDEFDDGNDRPRKRRRGQSKTYTFLPVVPLSPKVQECKKQTSDLINKLPQDVVANCLSFLGSAEDRFALQTTCKLFRHLSNADSMLENVDVAGDPETGNGCIIQEHDTPASAAEALSPFARAGNLEAMYMLGIVKTYCYQDLKNGILMLKMASSQGYNRSSYTLGIILRDALPDEASKYMNLAAASGYLPALQEILPAREMKERFGEPNAEELRSHLDPIGLNRLLLRDYVNSPELRGLNTSHCWNPLCGKWAYKASNTNSFLRMRRFNGPVPTYDVDENMLDPPSNDHGTASPLRERDGLFMDHDNDRNIRHNSSLALQRLHQRMHHSSYASSMKKRCSSPKKNIQALAWTSGGGVEVDRVARMKMCSRCCRAKYCSKLCQVYDWRSSQHKMECQFL</sequence>
<dbReference type="InterPro" id="IPR002893">
    <property type="entry name" value="Znf_MYND"/>
</dbReference>
<keyword evidence="5" id="KW-0732">Signal</keyword>
<reference evidence="7" key="1">
    <citation type="journal article" date="2021" name="Sci. Rep.">
        <title>Diploid genomic architecture of Nitzschia inconspicua, an elite biomass production diatom.</title>
        <authorList>
            <person name="Oliver A."/>
            <person name="Podell S."/>
            <person name="Pinowska A."/>
            <person name="Traller J.C."/>
            <person name="Smith S.R."/>
            <person name="McClure R."/>
            <person name="Beliaev A."/>
            <person name="Bohutskyi P."/>
            <person name="Hill E.A."/>
            <person name="Rabines A."/>
            <person name="Zheng H."/>
            <person name="Allen L.Z."/>
            <person name="Kuo A."/>
            <person name="Grigoriev I.V."/>
            <person name="Allen A.E."/>
            <person name="Hazlebeck D."/>
            <person name="Allen E.E."/>
        </authorList>
    </citation>
    <scope>NUCLEOTIDE SEQUENCE</scope>
    <source>
        <strain evidence="7">Hildebrandi</strain>
    </source>
</reference>
<dbReference type="InterPro" id="IPR057136">
    <property type="entry name" value="At2g35280_TPR_dom"/>
</dbReference>
<protein>
    <submittedName>
        <fullName evidence="7">MYND finger domain containing protein</fullName>
    </submittedName>
</protein>
<dbReference type="PANTHER" id="PTHR46758">
    <property type="entry name" value="MYND DOMAIN-CONTAINING"/>
    <property type="match status" value="1"/>
</dbReference>
<dbReference type="AlphaFoldDB" id="A0A9K3PU05"/>